<gene>
    <name evidence="2" type="ORF">BGE01nite_24890</name>
</gene>
<dbReference type="Proteomes" id="UP000321577">
    <property type="component" value="Unassembled WGS sequence"/>
</dbReference>
<proteinExistence type="predicted"/>
<feature type="transmembrane region" description="Helical" evidence="1">
    <location>
        <begin position="313"/>
        <end position="341"/>
    </location>
</feature>
<dbReference type="EMBL" id="BKAG01000015">
    <property type="protein sequence ID" value="GEP43198.1"/>
    <property type="molecule type" value="Genomic_DNA"/>
</dbReference>
<name>A0A512M8X9_9BACT</name>
<organism evidence="2 3">
    <name type="scientific">Brevifollis gellanilyticus</name>
    <dbReference type="NCBI Taxonomy" id="748831"/>
    <lineage>
        <taxon>Bacteria</taxon>
        <taxon>Pseudomonadati</taxon>
        <taxon>Verrucomicrobiota</taxon>
        <taxon>Verrucomicrobiia</taxon>
        <taxon>Verrucomicrobiales</taxon>
        <taxon>Verrucomicrobiaceae</taxon>
    </lineage>
</organism>
<dbReference type="RefSeq" id="WP_146850773.1">
    <property type="nucleotide sequence ID" value="NZ_BKAG01000015.1"/>
</dbReference>
<evidence type="ECO:0000313" key="3">
    <source>
        <dbReference type="Proteomes" id="UP000321577"/>
    </source>
</evidence>
<dbReference type="OrthoDB" id="189304at2"/>
<evidence type="ECO:0008006" key="4">
    <source>
        <dbReference type="Google" id="ProtNLM"/>
    </source>
</evidence>
<feature type="transmembrane region" description="Helical" evidence="1">
    <location>
        <begin position="150"/>
        <end position="167"/>
    </location>
</feature>
<reference evidence="2 3" key="1">
    <citation type="submission" date="2019-07" db="EMBL/GenBank/DDBJ databases">
        <title>Whole genome shotgun sequence of Brevifollis gellanilyticus NBRC 108608.</title>
        <authorList>
            <person name="Hosoyama A."/>
            <person name="Uohara A."/>
            <person name="Ohji S."/>
            <person name="Ichikawa N."/>
        </authorList>
    </citation>
    <scope>NUCLEOTIDE SEQUENCE [LARGE SCALE GENOMIC DNA]</scope>
    <source>
        <strain evidence="2 3">NBRC 108608</strain>
    </source>
</reference>
<evidence type="ECO:0000313" key="2">
    <source>
        <dbReference type="EMBL" id="GEP43198.1"/>
    </source>
</evidence>
<accession>A0A512M8X9</accession>
<keyword evidence="1" id="KW-0472">Membrane</keyword>
<evidence type="ECO:0000256" key="1">
    <source>
        <dbReference type="SAM" id="Phobius"/>
    </source>
</evidence>
<feature type="transmembrane region" description="Helical" evidence="1">
    <location>
        <begin position="174"/>
        <end position="194"/>
    </location>
</feature>
<feature type="transmembrane region" description="Helical" evidence="1">
    <location>
        <begin position="214"/>
        <end position="236"/>
    </location>
</feature>
<keyword evidence="3" id="KW-1185">Reference proteome</keyword>
<feature type="transmembrane region" description="Helical" evidence="1">
    <location>
        <begin position="435"/>
        <end position="453"/>
    </location>
</feature>
<sequence length="481" mass="52626">MSSTALPVLTDFSDRLSPMVVKELRQGLRTKAFASTLLLMHALLIIATLITGSAQNADDTRWLFDGLSTLVLCFIMPFRVANALAEEVKLNTLDMLLLTRLSCSRIVFGKWANVALQSLLIALSLMPYVVARYMFGGLELTTEFLLLGSRWLVGCVATAALVALSTIRQAWLRMVLILVPLFFFGFGVFGWIFAMSMSRITGSGGVTMTASFELMAIFITLVSSAWLIFAFLSLAASRISSQAEPLALIKRSVHSVAFVLPIILYWITGEKAVLMLCSPVIGIITLDVLTETLNDVPSAYVTFYRGGALRRSLIALFSPGWNSGFWLTLVLAAIVTAFMMLTGGSDQAPYFLLGTCSVWMVSAVIQILPTRHSHDLLPIFLGMFALMYLITGMFSALGIMVAASADQQPWLLAALPTTAAIGASNMSGGAEQERFLRISLLCAAFWPVLHALLSMRAWRRLRPVREEARRLAEDRAASSHA</sequence>
<feature type="transmembrane region" description="Helical" evidence="1">
    <location>
        <begin position="32"/>
        <end position="50"/>
    </location>
</feature>
<feature type="transmembrane region" description="Helical" evidence="1">
    <location>
        <begin position="248"/>
        <end position="267"/>
    </location>
</feature>
<protein>
    <recommendedName>
        <fullName evidence="4">ABC transporter permease</fullName>
    </recommendedName>
</protein>
<feature type="transmembrane region" description="Helical" evidence="1">
    <location>
        <begin position="380"/>
        <end position="403"/>
    </location>
</feature>
<feature type="transmembrane region" description="Helical" evidence="1">
    <location>
        <begin position="106"/>
        <end position="130"/>
    </location>
</feature>
<comment type="caution">
    <text evidence="2">The sequence shown here is derived from an EMBL/GenBank/DDBJ whole genome shotgun (WGS) entry which is preliminary data.</text>
</comment>
<feature type="transmembrane region" description="Helical" evidence="1">
    <location>
        <begin position="347"/>
        <end position="368"/>
    </location>
</feature>
<keyword evidence="1" id="KW-1133">Transmembrane helix</keyword>
<dbReference type="AlphaFoldDB" id="A0A512M8X9"/>
<keyword evidence="1" id="KW-0812">Transmembrane</keyword>